<dbReference type="InterPro" id="IPR011006">
    <property type="entry name" value="CheY-like_superfamily"/>
</dbReference>
<keyword evidence="7" id="KW-1185">Reference proteome</keyword>
<dbReference type="Pfam" id="PF00072">
    <property type="entry name" value="Response_reg"/>
    <property type="match status" value="1"/>
</dbReference>
<keyword evidence="1 3" id="KW-0597">Phosphoprotein</keyword>
<dbReference type="Gene3D" id="3.40.50.2300">
    <property type="match status" value="1"/>
</dbReference>
<dbReference type="SUPFAM" id="SSF52172">
    <property type="entry name" value="CheY-like"/>
    <property type="match status" value="1"/>
</dbReference>
<feature type="domain" description="HTH luxR-type" evidence="4">
    <location>
        <begin position="141"/>
        <end position="206"/>
    </location>
</feature>
<dbReference type="InterPro" id="IPR051015">
    <property type="entry name" value="EvgA-like"/>
</dbReference>
<dbReference type="Proteomes" id="UP001596380">
    <property type="component" value="Unassembled WGS sequence"/>
</dbReference>
<dbReference type="Gene3D" id="1.10.10.10">
    <property type="entry name" value="Winged helix-like DNA-binding domain superfamily/Winged helix DNA-binding domain"/>
    <property type="match status" value="1"/>
</dbReference>
<reference evidence="7" key="1">
    <citation type="journal article" date="2019" name="Int. J. Syst. Evol. Microbiol.">
        <title>The Global Catalogue of Microorganisms (GCM) 10K type strain sequencing project: providing services to taxonomists for standard genome sequencing and annotation.</title>
        <authorList>
            <consortium name="The Broad Institute Genomics Platform"/>
            <consortium name="The Broad Institute Genome Sequencing Center for Infectious Disease"/>
            <person name="Wu L."/>
            <person name="Ma J."/>
        </authorList>
    </citation>
    <scope>NUCLEOTIDE SEQUENCE [LARGE SCALE GENOMIC DNA]</scope>
    <source>
        <strain evidence="7">JCM 3369</strain>
    </source>
</reference>
<name>A0ABW2CQG5_9ACTN</name>
<dbReference type="InterPro" id="IPR036388">
    <property type="entry name" value="WH-like_DNA-bd_sf"/>
</dbReference>
<evidence type="ECO:0000256" key="2">
    <source>
        <dbReference type="ARBA" id="ARBA00023125"/>
    </source>
</evidence>
<dbReference type="RefSeq" id="WP_160822111.1">
    <property type="nucleotide sequence ID" value="NZ_JBHSXE010000001.1"/>
</dbReference>
<evidence type="ECO:0000259" key="5">
    <source>
        <dbReference type="PROSITE" id="PS50110"/>
    </source>
</evidence>
<dbReference type="PROSITE" id="PS50043">
    <property type="entry name" value="HTH_LUXR_2"/>
    <property type="match status" value="1"/>
</dbReference>
<keyword evidence="2" id="KW-0238">DNA-binding</keyword>
<dbReference type="PANTHER" id="PTHR45566:SF2">
    <property type="entry name" value="NARL SUBFAMILY"/>
    <property type="match status" value="1"/>
</dbReference>
<accession>A0ABW2CQG5</accession>
<evidence type="ECO:0000259" key="4">
    <source>
        <dbReference type="PROSITE" id="PS50043"/>
    </source>
</evidence>
<gene>
    <name evidence="6" type="ORF">ACFQKB_30160</name>
</gene>
<protein>
    <submittedName>
        <fullName evidence="6">LuxR C-terminal-related transcriptional regulator</fullName>
    </submittedName>
</protein>
<dbReference type="PRINTS" id="PR00038">
    <property type="entry name" value="HTHLUXR"/>
</dbReference>
<dbReference type="PANTHER" id="PTHR45566">
    <property type="entry name" value="HTH-TYPE TRANSCRIPTIONAL REGULATOR YHJB-RELATED"/>
    <property type="match status" value="1"/>
</dbReference>
<organism evidence="6 7">
    <name type="scientific">Actinomadura yumaensis</name>
    <dbReference type="NCBI Taxonomy" id="111807"/>
    <lineage>
        <taxon>Bacteria</taxon>
        <taxon>Bacillati</taxon>
        <taxon>Actinomycetota</taxon>
        <taxon>Actinomycetes</taxon>
        <taxon>Streptosporangiales</taxon>
        <taxon>Thermomonosporaceae</taxon>
        <taxon>Actinomadura</taxon>
    </lineage>
</organism>
<comment type="caution">
    <text evidence="6">The sequence shown here is derived from an EMBL/GenBank/DDBJ whole genome shotgun (WGS) entry which is preliminary data.</text>
</comment>
<dbReference type="CDD" id="cd06170">
    <property type="entry name" value="LuxR_C_like"/>
    <property type="match status" value="1"/>
</dbReference>
<dbReference type="EMBL" id="JBHSXS010000024">
    <property type="protein sequence ID" value="MFC6884058.1"/>
    <property type="molecule type" value="Genomic_DNA"/>
</dbReference>
<evidence type="ECO:0000313" key="6">
    <source>
        <dbReference type="EMBL" id="MFC6884058.1"/>
    </source>
</evidence>
<dbReference type="SUPFAM" id="SSF46894">
    <property type="entry name" value="C-terminal effector domain of the bipartite response regulators"/>
    <property type="match status" value="1"/>
</dbReference>
<sequence>MRVIICDDHAVFADSLSLVLSDAGHVVVGVAYSPADALPLLGGREADVCLIDLHFPAGTVLEWMPRLRSVAPRTRFVVLTGFLERAVLEAGLAAGVSGFAYKGQQAGDVLAVLGRVAAGEVVVDQAARRGDGGSLRPRSQAQRFARFLTPREREVLTRLARGESTQALAKAMGVTRSTARSHVQSVLSKLGVHSQREAVIEAARHGLVSVETGEWLAG</sequence>
<dbReference type="Pfam" id="PF00196">
    <property type="entry name" value="GerE"/>
    <property type="match status" value="1"/>
</dbReference>
<dbReference type="InterPro" id="IPR001789">
    <property type="entry name" value="Sig_transdc_resp-reg_receiver"/>
</dbReference>
<dbReference type="CDD" id="cd17535">
    <property type="entry name" value="REC_NarL-like"/>
    <property type="match status" value="1"/>
</dbReference>
<dbReference type="SMART" id="SM00421">
    <property type="entry name" value="HTH_LUXR"/>
    <property type="match status" value="1"/>
</dbReference>
<proteinExistence type="predicted"/>
<dbReference type="InterPro" id="IPR016032">
    <property type="entry name" value="Sig_transdc_resp-reg_C-effctor"/>
</dbReference>
<feature type="domain" description="Response regulatory" evidence="5">
    <location>
        <begin position="2"/>
        <end position="117"/>
    </location>
</feature>
<dbReference type="InterPro" id="IPR058245">
    <property type="entry name" value="NreC/VraR/RcsB-like_REC"/>
</dbReference>
<feature type="modified residue" description="4-aspartylphosphate" evidence="3">
    <location>
        <position position="52"/>
    </location>
</feature>
<dbReference type="PROSITE" id="PS50110">
    <property type="entry name" value="RESPONSE_REGULATORY"/>
    <property type="match status" value="1"/>
</dbReference>
<evidence type="ECO:0000256" key="3">
    <source>
        <dbReference type="PROSITE-ProRule" id="PRU00169"/>
    </source>
</evidence>
<evidence type="ECO:0000313" key="7">
    <source>
        <dbReference type="Proteomes" id="UP001596380"/>
    </source>
</evidence>
<dbReference type="SMART" id="SM00448">
    <property type="entry name" value="REC"/>
    <property type="match status" value="1"/>
</dbReference>
<evidence type="ECO:0000256" key="1">
    <source>
        <dbReference type="ARBA" id="ARBA00022553"/>
    </source>
</evidence>
<dbReference type="InterPro" id="IPR000792">
    <property type="entry name" value="Tscrpt_reg_LuxR_C"/>
</dbReference>